<evidence type="ECO:0000256" key="4">
    <source>
        <dbReference type="ARBA" id="ARBA00011738"/>
    </source>
</evidence>
<evidence type="ECO:0000256" key="15">
    <source>
        <dbReference type="HAMAP-Rule" id="MF_00104"/>
    </source>
</evidence>
<dbReference type="FunFam" id="1.10.1520.10:FF:000001">
    <property type="entry name" value="Ribonuclease 3"/>
    <property type="match status" value="1"/>
</dbReference>
<name>A0A926HPR6_9FIRM</name>
<comment type="similarity">
    <text evidence="3">Belongs to the ribonuclease III family.</text>
</comment>
<dbReference type="Pfam" id="PF14622">
    <property type="entry name" value="Ribonucleas_3_3"/>
    <property type="match status" value="1"/>
</dbReference>
<evidence type="ECO:0000256" key="7">
    <source>
        <dbReference type="ARBA" id="ARBA00022664"/>
    </source>
</evidence>
<comment type="catalytic activity">
    <reaction evidence="1 15">
        <text>Endonucleolytic cleavage to 5'-phosphomonoester.</text>
        <dbReference type="EC" id="3.1.26.3"/>
    </reaction>
</comment>
<keyword evidence="13 15" id="KW-0460">Magnesium</keyword>
<dbReference type="GO" id="GO:0005737">
    <property type="term" value="C:cytoplasm"/>
    <property type="evidence" value="ECO:0007669"/>
    <property type="project" value="UniProtKB-SubCell"/>
</dbReference>
<feature type="binding site" evidence="15">
    <location>
        <position position="117"/>
    </location>
    <ligand>
        <name>Mg(2+)</name>
        <dbReference type="ChEBI" id="CHEBI:18420"/>
    </ligand>
</feature>
<keyword evidence="6 15" id="KW-0698">rRNA processing</keyword>
<dbReference type="Gene3D" id="3.30.160.20">
    <property type="match status" value="1"/>
</dbReference>
<keyword evidence="5 15" id="KW-0963">Cytoplasm</keyword>
<evidence type="ECO:0000256" key="10">
    <source>
        <dbReference type="ARBA" id="ARBA00022723"/>
    </source>
</evidence>
<keyword evidence="19" id="KW-1185">Reference proteome</keyword>
<dbReference type="SMART" id="SM00358">
    <property type="entry name" value="DSRM"/>
    <property type="match status" value="1"/>
</dbReference>
<feature type="binding site" evidence="15">
    <location>
        <position position="41"/>
    </location>
    <ligand>
        <name>Mg(2+)</name>
        <dbReference type="ChEBI" id="CHEBI:18420"/>
    </ligand>
</feature>
<evidence type="ECO:0000256" key="12">
    <source>
        <dbReference type="ARBA" id="ARBA00022801"/>
    </source>
</evidence>
<feature type="active site" evidence="15">
    <location>
        <position position="45"/>
    </location>
</feature>
<evidence type="ECO:0000259" key="17">
    <source>
        <dbReference type="PROSITE" id="PS50142"/>
    </source>
</evidence>
<reference evidence="18" key="1">
    <citation type="submission" date="2020-08" db="EMBL/GenBank/DDBJ databases">
        <title>Genome public.</title>
        <authorList>
            <person name="Liu C."/>
            <person name="Sun Q."/>
        </authorList>
    </citation>
    <scope>NUCLEOTIDE SEQUENCE</scope>
    <source>
        <strain evidence="18">NSJ-53</strain>
    </source>
</reference>
<dbReference type="GO" id="GO:0019843">
    <property type="term" value="F:rRNA binding"/>
    <property type="evidence" value="ECO:0007669"/>
    <property type="project" value="UniProtKB-KW"/>
</dbReference>
<organism evidence="18 19">
    <name type="scientific">Gehongia tenuis</name>
    <dbReference type="NCBI Taxonomy" id="2763655"/>
    <lineage>
        <taxon>Bacteria</taxon>
        <taxon>Bacillati</taxon>
        <taxon>Bacillota</taxon>
        <taxon>Clostridia</taxon>
        <taxon>Christensenellales</taxon>
        <taxon>Christensenellaceae</taxon>
        <taxon>Gehongia</taxon>
    </lineage>
</organism>
<evidence type="ECO:0000313" key="18">
    <source>
        <dbReference type="EMBL" id="MBC8530975.1"/>
    </source>
</evidence>
<comment type="subunit">
    <text evidence="4 15">Homodimer.</text>
</comment>
<evidence type="ECO:0000256" key="2">
    <source>
        <dbReference type="ARBA" id="ARBA00004496"/>
    </source>
</evidence>
<keyword evidence="7 15" id="KW-0507">mRNA processing</keyword>
<dbReference type="GO" id="GO:0008033">
    <property type="term" value="P:tRNA processing"/>
    <property type="evidence" value="ECO:0007669"/>
    <property type="project" value="UniProtKB-KW"/>
</dbReference>
<evidence type="ECO:0000256" key="8">
    <source>
        <dbReference type="ARBA" id="ARBA00022694"/>
    </source>
</evidence>
<dbReference type="GO" id="GO:0006364">
    <property type="term" value="P:rRNA processing"/>
    <property type="evidence" value="ECO:0007669"/>
    <property type="project" value="UniProtKB-UniRule"/>
</dbReference>
<keyword evidence="9 15" id="KW-0540">Nuclease</keyword>
<evidence type="ECO:0000256" key="13">
    <source>
        <dbReference type="ARBA" id="ARBA00022842"/>
    </source>
</evidence>
<dbReference type="PROSITE" id="PS50142">
    <property type="entry name" value="RNASE_3_2"/>
    <property type="match status" value="1"/>
</dbReference>
<dbReference type="FunFam" id="3.30.160.20:FF:000003">
    <property type="entry name" value="Ribonuclease 3"/>
    <property type="match status" value="1"/>
</dbReference>
<dbReference type="CDD" id="cd10845">
    <property type="entry name" value="DSRM_RNAse_III_family"/>
    <property type="match status" value="1"/>
</dbReference>
<keyword evidence="12 15" id="KW-0378">Hydrolase</keyword>
<dbReference type="PROSITE" id="PS50137">
    <property type="entry name" value="DS_RBD"/>
    <property type="match status" value="1"/>
</dbReference>
<evidence type="ECO:0000256" key="1">
    <source>
        <dbReference type="ARBA" id="ARBA00000109"/>
    </source>
</evidence>
<sequence>MEALQKRIAYRFRDPVLLRKALTHTTYAHEVSGCAHNQRLEFLGDAVLQLTVSHRLFLLYRNANEGELSKMRAFVVSEPSLAAAAKRISLGSYLRLGRGEEKCGGREKPSVLADGYEAVIGAIYLDGGFEAARDYVYRELDDEIQRAPEMKCAMDFKTRLQEKLQEQGRKVCYRLIGDEGPEHDKVFTVTAVVDGQDMASGKGRSKKCAEQNAAKAALEILNQPKKV</sequence>
<dbReference type="InterPro" id="IPR014720">
    <property type="entry name" value="dsRBD_dom"/>
</dbReference>
<dbReference type="GO" id="GO:0003725">
    <property type="term" value="F:double-stranded RNA binding"/>
    <property type="evidence" value="ECO:0007669"/>
    <property type="project" value="TreeGrafter"/>
</dbReference>
<feature type="active site" evidence="15">
    <location>
        <position position="117"/>
    </location>
</feature>
<dbReference type="HAMAP" id="MF_00104">
    <property type="entry name" value="RNase_III"/>
    <property type="match status" value="1"/>
</dbReference>
<keyword evidence="14 15" id="KW-0694">RNA-binding</keyword>
<comment type="caution">
    <text evidence="18">The sequence shown here is derived from an EMBL/GenBank/DDBJ whole genome shotgun (WGS) entry which is preliminary data.</text>
</comment>
<dbReference type="PROSITE" id="PS00517">
    <property type="entry name" value="RNASE_3_1"/>
    <property type="match status" value="1"/>
</dbReference>
<dbReference type="GO" id="GO:0006397">
    <property type="term" value="P:mRNA processing"/>
    <property type="evidence" value="ECO:0007669"/>
    <property type="project" value="UniProtKB-UniRule"/>
</dbReference>
<keyword evidence="15" id="KW-0699">rRNA-binding</keyword>
<protein>
    <recommendedName>
        <fullName evidence="15">Ribonuclease 3</fullName>
        <ecNumber evidence="15">3.1.26.3</ecNumber>
    </recommendedName>
    <alternativeName>
        <fullName evidence="15">Ribonuclease III</fullName>
        <shortName evidence="15">RNase III</shortName>
    </alternativeName>
</protein>
<evidence type="ECO:0000256" key="14">
    <source>
        <dbReference type="ARBA" id="ARBA00022884"/>
    </source>
</evidence>
<evidence type="ECO:0000256" key="6">
    <source>
        <dbReference type="ARBA" id="ARBA00022552"/>
    </source>
</evidence>
<evidence type="ECO:0000256" key="11">
    <source>
        <dbReference type="ARBA" id="ARBA00022759"/>
    </source>
</evidence>
<evidence type="ECO:0000313" key="19">
    <source>
        <dbReference type="Proteomes" id="UP000623172"/>
    </source>
</evidence>
<dbReference type="GO" id="GO:0004525">
    <property type="term" value="F:ribonuclease III activity"/>
    <property type="evidence" value="ECO:0007669"/>
    <property type="project" value="UniProtKB-UniRule"/>
</dbReference>
<gene>
    <name evidence="15 18" type="primary">rnc</name>
    <name evidence="18" type="ORF">H8696_03845</name>
</gene>
<keyword evidence="8 15" id="KW-0819">tRNA processing</keyword>
<feature type="domain" description="DRBM" evidence="16">
    <location>
        <begin position="155"/>
        <end position="223"/>
    </location>
</feature>
<comment type="function">
    <text evidence="15">Digests double-stranded RNA. Involved in the processing of primary rRNA transcript to yield the immediate precursors to the large and small rRNAs (23S and 16S). Processes some mRNAs, and tRNAs when they are encoded in the rRNA operon. Processes pre-crRNA and tracrRNA of type II CRISPR loci if present in the organism.</text>
</comment>
<dbReference type="CDD" id="cd00593">
    <property type="entry name" value="RIBOc"/>
    <property type="match status" value="1"/>
</dbReference>
<dbReference type="Pfam" id="PF00035">
    <property type="entry name" value="dsrm"/>
    <property type="match status" value="1"/>
</dbReference>
<dbReference type="InterPro" id="IPR000999">
    <property type="entry name" value="RNase_III_dom"/>
</dbReference>
<feature type="domain" description="RNase III" evidence="17">
    <location>
        <begin position="1"/>
        <end position="128"/>
    </location>
</feature>
<comment type="subcellular location">
    <subcellularLocation>
        <location evidence="2 15">Cytoplasm</location>
    </subcellularLocation>
</comment>
<dbReference type="PANTHER" id="PTHR11207:SF0">
    <property type="entry name" value="RIBONUCLEASE 3"/>
    <property type="match status" value="1"/>
</dbReference>
<dbReference type="NCBIfam" id="TIGR02191">
    <property type="entry name" value="RNaseIII"/>
    <property type="match status" value="1"/>
</dbReference>
<evidence type="ECO:0000256" key="5">
    <source>
        <dbReference type="ARBA" id="ARBA00022490"/>
    </source>
</evidence>
<dbReference type="Proteomes" id="UP000623172">
    <property type="component" value="Unassembled WGS sequence"/>
</dbReference>
<proteinExistence type="inferred from homology"/>
<dbReference type="SUPFAM" id="SSF54768">
    <property type="entry name" value="dsRNA-binding domain-like"/>
    <property type="match status" value="1"/>
</dbReference>
<evidence type="ECO:0000259" key="16">
    <source>
        <dbReference type="PROSITE" id="PS50137"/>
    </source>
</evidence>
<accession>A0A926HPR6</accession>
<dbReference type="PANTHER" id="PTHR11207">
    <property type="entry name" value="RIBONUCLEASE III"/>
    <property type="match status" value="1"/>
</dbReference>
<dbReference type="SUPFAM" id="SSF69065">
    <property type="entry name" value="RNase III domain-like"/>
    <property type="match status" value="1"/>
</dbReference>
<feature type="binding site" evidence="15">
    <location>
        <position position="114"/>
    </location>
    <ligand>
        <name>Mg(2+)</name>
        <dbReference type="ChEBI" id="CHEBI:18420"/>
    </ligand>
</feature>
<comment type="cofactor">
    <cofactor evidence="15">
        <name>Mg(2+)</name>
        <dbReference type="ChEBI" id="CHEBI:18420"/>
    </cofactor>
</comment>
<keyword evidence="10 15" id="KW-0479">Metal-binding</keyword>
<dbReference type="AlphaFoldDB" id="A0A926HPR6"/>
<evidence type="ECO:0000256" key="9">
    <source>
        <dbReference type="ARBA" id="ARBA00022722"/>
    </source>
</evidence>
<dbReference type="GO" id="GO:0046872">
    <property type="term" value="F:metal ion binding"/>
    <property type="evidence" value="ECO:0007669"/>
    <property type="project" value="UniProtKB-KW"/>
</dbReference>
<dbReference type="InterPro" id="IPR011907">
    <property type="entry name" value="RNase_III"/>
</dbReference>
<evidence type="ECO:0000256" key="3">
    <source>
        <dbReference type="ARBA" id="ARBA00010183"/>
    </source>
</evidence>
<dbReference type="InterPro" id="IPR036389">
    <property type="entry name" value="RNase_III_sf"/>
</dbReference>
<dbReference type="GO" id="GO:0042802">
    <property type="term" value="F:identical protein binding"/>
    <property type="evidence" value="ECO:0007669"/>
    <property type="project" value="UniProtKB-ARBA"/>
</dbReference>
<dbReference type="EC" id="3.1.26.3" evidence="15"/>
<keyword evidence="11 15" id="KW-0255">Endonuclease</keyword>
<dbReference type="EMBL" id="JACRSR010000001">
    <property type="protein sequence ID" value="MBC8530975.1"/>
    <property type="molecule type" value="Genomic_DNA"/>
</dbReference>
<dbReference type="SMART" id="SM00535">
    <property type="entry name" value="RIBOc"/>
    <property type="match status" value="1"/>
</dbReference>
<dbReference type="Gene3D" id="1.10.1520.10">
    <property type="entry name" value="Ribonuclease III domain"/>
    <property type="match status" value="1"/>
</dbReference>
<dbReference type="GO" id="GO:0010468">
    <property type="term" value="P:regulation of gene expression"/>
    <property type="evidence" value="ECO:0007669"/>
    <property type="project" value="TreeGrafter"/>
</dbReference>